<evidence type="ECO:0000313" key="2">
    <source>
        <dbReference type="Proteomes" id="UP000054538"/>
    </source>
</evidence>
<feature type="non-terminal residue" evidence="1">
    <location>
        <position position="1"/>
    </location>
</feature>
<accession>A0A0D0DLK8</accession>
<reference evidence="1 2" key="1">
    <citation type="submission" date="2014-04" db="EMBL/GenBank/DDBJ databases">
        <authorList>
            <consortium name="DOE Joint Genome Institute"/>
            <person name="Kuo A."/>
            <person name="Kohler A."/>
            <person name="Jargeat P."/>
            <person name="Nagy L.G."/>
            <person name="Floudas D."/>
            <person name="Copeland A."/>
            <person name="Barry K.W."/>
            <person name="Cichocki N."/>
            <person name="Veneault-Fourrey C."/>
            <person name="LaButti K."/>
            <person name="Lindquist E.A."/>
            <person name="Lipzen A."/>
            <person name="Lundell T."/>
            <person name="Morin E."/>
            <person name="Murat C."/>
            <person name="Sun H."/>
            <person name="Tunlid A."/>
            <person name="Henrissat B."/>
            <person name="Grigoriev I.V."/>
            <person name="Hibbett D.S."/>
            <person name="Martin F."/>
            <person name="Nordberg H.P."/>
            <person name="Cantor M.N."/>
            <person name="Hua S.X."/>
        </authorList>
    </citation>
    <scope>NUCLEOTIDE SEQUENCE [LARGE SCALE GENOMIC DNA]</scope>
    <source>
        <strain evidence="1 2">Ve08.2h10</strain>
    </source>
</reference>
<reference evidence="2" key="2">
    <citation type="submission" date="2015-01" db="EMBL/GenBank/DDBJ databases">
        <title>Evolutionary Origins and Diversification of the Mycorrhizal Mutualists.</title>
        <authorList>
            <consortium name="DOE Joint Genome Institute"/>
            <consortium name="Mycorrhizal Genomics Consortium"/>
            <person name="Kohler A."/>
            <person name="Kuo A."/>
            <person name="Nagy L.G."/>
            <person name="Floudas D."/>
            <person name="Copeland A."/>
            <person name="Barry K.W."/>
            <person name="Cichocki N."/>
            <person name="Veneault-Fourrey C."/>
            <person name="LaButti K."/>
            <person name="Lindquist E.A."/>
            <person name="Lipzen A."/>
            <person name="Lundell T."/>
            <person name="Morin E."/>
            <person name="Murat C."/>
            <person name="Riley R."/>
            <person name="Ohm R."/>
            <person name="Sun H."/>
            <person name="Tunlid A."/>
            <person name="Henrissat B."/>
            <person name="Grigoriev I.V."/>
            <person name="Hibbett D.S."/>
            <person name="Martin F."/>
        </authorList>
    </citation>
    <scope>NUCLEOTIDE SEQUENCE [LARGE SCALE GENOMIC DNA]</scope>
    <source>
        <strain evidence="2">Ve08.2h10</strain>
    </source>
</reference>
<gene>
    <name evidence="1" type="ORF">PAXRUDRAFT_161818</name>
</gene>
<dbReference type="InParanoid" id="A0A0D0DLK8"/>
<proteinExistence type="predicted"/>
<dbReference type="EMBL" id="KN826336">
    <property type="protein sequence ID" value="KIK79240.1"/>
    <property type="molecule type" value="Genomic_DNA"/>
</dbReference>
<organism evidence="1 2">
    <name type="scientific">Paxillus rubicundulus Ve08.2h10</name>
    <dbReference type="NCBI Taxonomy" id="930991"/>
    <lineage>
        <taxon>Eukaryota</taxon>
        <taxon>Fungi</taxon>
        <taxon>Dikarya</taxon>
        <taxon>Basidiomycota</taxon>
        <taxon>Agaricomycotina</taxon>
        <taxon>Agaricomycetes</taxon>
        <taxon>Agaricomycetidae</taxon>
        <taxon>Boletales</taxon>
        <taxon>Paxilineae</taxon>
        <taxon>Paxillaceae</taxon>
        <taxon>Paxillus</taxon>
    </lineage>
</organism>
<dbReference type="AlphaFoldDB" id="A0A0D0DLK8"/>
<dbReference type="HOGENOM" id="CLU_018552_9_3_1"/>
<protein>
    <submittedName>
        <fullName evidence="1">Uncharacterized protein</fullName>
    </submittedName>
</protein>
<evidence type="ECO:0000313" key="1">
    <source>
        <dbReference type="EMBL" id="KIK79240.1"/>
    </source>
</evidence>
<keyword evidence="2" id="KW-1185">Reference proteome</keyword>
<sequence length="101" mass="11592">VCIEHAFAALKGQFQSLCELHLQMQTEEDLYIAVYWVESLIQFEEGYRGEVEGTVQWAILEGQGSVNRDEEIYQGQPAGTEGQQFCAHLMQRLFDECGLRF</sequence>
<dbReference type="Proteomes" id="UP000054538">
    <property type="component" value="Unassembled WGS sequence"/>
</dbReference>
<name>A0A0D0DLK8_9AGAM</name>
<dbReference type="OrthoDB" id="2499472at2759"/>